<evidence type="ECO:0000313" key="2">
    <source>
        <dbReference type="Proteomes" id="UP001149411"/>
    </source>
</evidence>
<gene>
    <name evidence="1" type="ORF">EGH25_11070</name>
</gene>
<sequence length="119" mass="13229">MYVAVVTVTDVAVATVGFDEVDRGRRTVVLRGFGAVSSVFYPSLFERVKSFVVRFSVRESFVASAAVGFFLLEAVGVYRTQRDGTLPDRPKRRFVIGSVVALRRALLRYPDRYVVAFGA</sequence>
<keyword evidence="2" id="KW-1185">Reference proteome</keyword>
<dbReference type="RefSeq" id="WP_266088556.1">
    <property type="nucleotide sequence ID" value="NZ_RKLV01000013.1"/>
</dbReference>
<evidence type="ECO:0000313" key="1">
    <source>
        <dbReference type="EMBL" id="MCX2819891.1"/>
    </source>
</evidence>
<reference evidence="1" key="1">
    <citation type="submission" date="2022-09" db="EMBL/GenBank/DDBJ databases">
        <title>Haloadaptaus new haloarchaeum isolated from saline soil.</title>
        <authorList>
            <person name="Duran-Viseras A."/>
            <person name="Sanchez-Porro C."/>
            <person name="Ventosa A."/>
        </authorList>
    </citation>
    <scope>NUCLEOTIDE SEQUENCE</scope>
    <source>
        <strain evidence="1">F3-133</strain>
    </source>
</reference>
<dbReference type="EMBL" id="RKLV01000013">
    <property type="protein sequence ID" value="MCX2819891.1"/>
    <property type="molecule type" value="Genomic_DNA"/>
</dbReference>
<protein>
    <submittedName>
        <fullName evidence="1">Uncharacterized protein</fullName>
    </submittedName>
</protein>
<accession>A0A9Q4GK65</accession>
<comment type="caution">
    <text evidence="1">The sequence shown here is derived from an EMBL/GenBank/DDBJ whole genome shotgun (WGS) entry which is preliminary data.</text>
</comment>
<name>A0A9Q4GK65_9EURY</name>
<dbReference type="AlphaFoldDB" id="A0A9Q4GK65"/>
<organism evidence="1 2">
    <name type="scientific">Halorutilus salinus</name>
    <dbReference type="NCBI Taxonomy" id="2487751"/>
    <lineage>
        <taxon>Archaea</taxon>
        <taxon>Methanobacteriati</taxon>
        <taxon>Methanobacteriota</taxon>
        <taxon>Stenosarchaea group</taxon>
        <taxon>Halobacteria</taxon>
        <taxon>Halorutilales</taxon>
        <taxon>Halorutilaceae</taxon>
        <taxon>Halorutilus</taxon>
    </lineage>
</organism>
<dbReference type="Proteomes" id="UP001149411">
    <property type="component" value="Unassembled WGS sequence"/>
</dbReference>
<proteinExistence type="predicted"/>